<dbReference type="SUPFAM" id="SSF55073">
    <property type="entry name" value="Nucleotide cyclase"/>
    <property type="match status" value="1"/>
</dbReference>
<dbReference type="InterPro" id="IPR000160">
    <property type="entry name" value="GGDEF_dom"/>
</dbReference>
<proteinExistence type="predicted"/>
<feature type="transmembrane region" description="Helical" evidence="2">
    <location>
        <begin position="324"/>
        <end position="346"/>
    </location>
</feature>
<dbReference type="PANTHER" id="PTHR46663">
    <property type="entry name" value="DIGUANYLATE CYCLASE DGCT-RELATED"/>
    <property type="match status" value="1"/>
</dbReference>
<dbReference type="Pfam" id="PF07695">
    <property type="entry name" value="7TMR-DISM_7TM"/>
    <property type="match status" value="1"/>
</dbReference>
<evidence type="ECO:0000256" key="2">
    <source>
        <dbReference type="SAM" id="Phobius"/>
    </source>
</evidence>
<evidence type="ECO:0000256" key="1">
    <source>
        <dbReference type="SAM" id="Coils"/>
    </source>
</evidence>
<keyword evidence="1" id="KW-0175">Coiled coil</keyword>
<dbReference type="EMBL" id="BMFF01000004">
    <property type="protein sequence ID" value="GGD02114.1"/>
    <property type="molecule type" value="Genomic_DNA"/>
</dbReference>
<dbReference type="Pfam" id="PF00990">
    <property type="entry name" value="GGDEF"/>
    <property type="match status" value="1"/>
</dbReference>
<dbReference type="SMART" id="SM00267">
    <property type="entry name" value="GGDEF"/>
    <property type="match status" value="1"/>
</dbReference>
<comment type="caution">
    <text evidence="4">The sequence shown here is derived from an EMBL/GenBank/DDBJ whole genome shotgun (WGS) entry which is preliminary data.</text>
</comment>
<dbReference type="InterPro" id="IPR043128">
    <property type="entry name" value="Rev_trsase/Diguanyl_cyclase"/>
</dbReference>
<feature type="transmembrane region" description="Helical" evidence="2">
    <location>
        <begin position="296"/>
        <end position="318"/>
    </location>
</feature>
<dbReference type="RefSeq" id="WP_150277008.1">
    <property type="nucleotide sequence ID" value="NZ_BMFF01000004.1"/>
</dbReference>
<reference evidence="5" key="1">
    <citation type="journal article" date="2019" name="Int. J. Syst. Evol. Microbiol.">
        <title>The Global Catalogue of Microorganisms (GCM) 10K type strain sequencing project: providing services to taxonomists for standard genome sequencing and annotation.</title>
        <authorList>
            <consortium name="The Broad Institute Genomics Platform"/>
            <consortium name="The Broad Institute Genome Sequencing Center for Infectious Disease"/>
            <person name="Wu L."/>
            <person name="Ma J."/>
        </authorList>
    </citation>
    <scope>NUCLEOTIDE SEQUENCE [LARGE SCALE GENOMIC DNA]</scope>
    <source>
        <strain evidence="5">CGMCC 1.12482</strain>
    </source>
</reference>
<dbReference type="Gene3D" id="2.60.40.2380">
    <property type="match status" value="1"/>
</dbReference>
<dbReference type="InterPro" id="IPR011623">
    <property type="entry name" value="7TMR_DISM_rcpt_extracell_dom1"/>
</dbReference>
<feature type="domain" description="GGDEF" evidence="3">
    <location>
        <begin position="498"/>
        <end position="627"/>
    </location>
</feature>
<keyword evidence="2" id="KW-1133">Transmembrane helix</keyword>
<dbReference type="Pfam" id="PF07696">
    <property type="entry name" value="7TMR-DISMED2"/>
    <property type="match status" value="1"/>
</dbReference>
<dbReference type="InterPro" id="IPR052163">
    <property type="entry name" value="DGC-Regulatory_Protein"/>
</dbReference>
<name>A0ABQ1PRP5_9GAMM</name>
<dbReference type="NCBIfam" id="TIGR00254">
    <property type="entry name" value="GGDEF"/>
    <property type="match status" value="1"/>
</dbReference>
<evidence type="ECO:0000259" key="3">
    <source>
        <dbReference type="PROSITE" id="PS50887"/>
    </source>
</evidence>
<organism evidence="4 5">
    <name type="scientific">Halopseudomonas salina</name>
    <dbReference type="NCBI Taxonomy" id="1323744"/>
    <lineage>
        <taxon>Bacteria</taxon>
        <taxon>Pseudomonadati</taxon>
        <taxon>Pseudomonadota</taxon>
        <taxon>Gammaproteobacteria</taxon>
        <taxon>Pseudomonadales</taxon>
        <taxon>Pseudomonadaceae</taxon>
        <taxon>Halopseudomonas</taxon>
    </lineage>
</organism>
<evidence type="ECO:0000313" key="5">
    <source>
        <dbReference type="Proteomes" id="UP000638188"/>
    </source>
</evidence>
<accession>A0ABQ1PRP5</accession>
<keyword evidence="2" id="KW-0472">Membrane</keyword>
<feature type="transmembrane region" description="Helical" evidence="2">
    <location>
        <begin position="383"/>
        <end position="404"/>
    </location>
</feature>
<feature type="transmembrane region" description="Helical" evidence="2">
    <location>
        <begin position="232"/>
        <end position="258"/>
    </location>
</feature>
<dbReference type="InterPro" id="IPR029787">
    <property type="entry name" value="Nucleotide_cyclase"/>
</dbReference>
<feature type="transmembrane region" description="Helical" evidence="2">
    <location>
        <begin position="264"/>
        <end position="284"/>
    </location>
</feature>
<keyword evidence="2" id="KW-0812">Transmembrane</keyword>
<dbReference type="CDD" id="cd01949">
    <property type="entry name" value="GGDEF"/>
    <property type="match status" value="1"/>
</dbReference>
<protein>
    <submittedName>
        <fullName evidence="4">Sensor domain-containing diguanylate cyclase</fullName>
    </submittedName>
</protein>
<keyword evidence="5" id="KW-1185">Reference proteome</keyword>
<dbReference type="Proteomes" id="UP000638188">
    <property type="component" value="Unassembled WGS sequence"/>
</dbReference>
<dbReference type="PROSITE" id="PS50887">
    <property type="entry name" value="GGDEF"/>
    <property type="match status" value="1"/>
</dbReference>
<dbReference type="Gene3D" id="3.30.70.270">
    <property type="match status" value="1"/>
</dbReference>
<dbReference type="PANTHER" id="PTHR46663:SF2">
    <property type="entry name" value="GGDEF DOMAIN-CONTAINING PROTEIN"/>
    <property type="match status" value="1"/>
</dbReference>
<dbReference type="InterPro" id="IPR011622">
    <property type="entry name" value="7TMR_DISM_rcpt_extracell_dom2"/>
</dbReference>
<feature type="transmembrane region" description="Helical" evidence="2">
    <location>
        <begin position="208"/>
        <end position="225"/>
    </location>
</feature>
<evidence type="ECO:0000313" key="4">
    <source>
        <dbReference type="EMBL" id="GGD02114.1"/>
    </source>
</evidence>
<feature type="transmembrane region" description="Helical" evidence="2">
    <location>
        <begin position="353"/>
        <end position="371"/>
    </location>
</feature>
<feature type="coiled-coil region" evidence="1">
    <location>
        <begin position="436"/>
        <end position="467"/>
    </location>
</feature>
<sequence>MQIIEGVRQRKFLWDARRTLLFCVFCLTYLVAQHAPAQTELLIDNEPHYSLSTHFSALQHHGVGLTLEQAIQLQAQGEFSKADTLSASVTNFGLTRAQVWLYQGFTTGNSVPERWILEVAHASLDSVDLYIAPEGSSYLRQHAGDLVPFVDKRFPHRHHLFELQLEPDTRYQIFIKTSSAGTLSVPVSLWQPDALWAEDQFSYTFLSAYYGLLGGLMFYNLFLFLSLRDKLYLIYVAFVGFLALGQAGLAGLTGQFLWPSNAMLTHLSPTGGVALAGFFGTLFAQRFLGSTPRSLYMHWVMPLLGVVFALCFLITLFVSYFAGAVIVNVTSLLFALSALIIGGVSLYRGQPGARFFVLAWVSLLVSILVMASHNLGLLPSNGFTSNALMFGSAAEMLLLSLALADRINSMQRAQDLAQQEALAVNRKMVDALRESERRLESRVTERTVELKQANEELTRNKVLLEEQANHDALTGLANRKLLNDRLEQAQLRSQRTGQRFALMVADLDRFKQINDRFGHMAGDQVLVEVAQRLKAHLREVDTVARVGGDEFVLLLESVGSREAMQTLQHKLLTEVIKPLPIGGHDISVGMSIGMAVYPDDATNAENLFQLADKQMYSLKPDAASKVD</sequence>
<gene>
    <name evidence="4" type="ORF">GCM10007418_21660</name>
</gene>